<organism evidence="1 2">
    <name type="scientific">Castilleja foliolosa</name>
    <dbReference type="NCBI Taxonomy" id="1961234"/>
    <lineage>
        <taxon>Eukaryota</taxon>
        <taxon>Viridiplantae</taxon>
        <taxon>Streptophyta</taxon>
        <taxon>Embryophyta</taxon>
        <taxon>Tracheophyta</taxon>
        <taxon>Spermatophyta</taxon>
        <taxon>Magnoliopsida</taxon>
        <taxon>eudicotyledons</taxon>
        <taxon>Gunneridae</taxon>
        <taxon>Pentapetalae</taxon>
        <taxon>asterids</taxon>
        <taxon>lamiids</taxon>
        <taxon>Lamiales</taxon>
        <taxon>Orobanchaceae</taxon>
        <taxon>Pedicularideae</taxon>
        <taxon>Castillejinae</taxon>
        <taxon>Castilleja</taxon>
    </lineage>
</organism>
<dbReference type="EMBL" id="JAVIJP010000032">
    <property type="protein sequence ID" value="KAL3632158.1"/>
    <property type="molecule type" value="Genomic_DNA"/>
</dbReference>
<accession>A0ABD3CQB9</accession>
<comment type="caution">
    <text evidence="1">The sequence shown here is derived from an EMBL/GenBank/DDBJ whole genome shotgun (WGS) entry which is preliminary data.</text>
</comment>
<dbReference type="AlphaFoldDB" id="A0ABD3CQB9"/>
<keyword evidence="2" id="KW-1185">Reference proteome</keyword>
<proteinExistence type="predicted"/>
<dbReference type="PANTHER" id="PTHR35756">
    <property type="entry name" value="OS05G0337400 PROTEIN"/>
    <property type="match status" value="1"/>
</dbReference>
<dbReference type="PANTHER" id="PTHR35756:SF1">
    <property type="entry name" value="OS05G0337400 PROTEIN"/>
    <property type="match status" value="1"/>
</dbReference>
<evidence type="ECO:0000313" key="2">
    <source>
        <dbReference type="Proteomes" id="UP001632038"/>
    </source>
</evidence>
<sequence length="177" mass="18933">MEVAVWCWAEGSTAVIATMATVSAFSISRHNSTVHHPSYPSSSLIPLQFQFFCIKSQTQFKNASISCNSSAVKFNKHNKSRFTKIRAVEEEQETLVQEEETPPPPAAALSDQTVSVAVSPSDLLTMFFQAEGTMTDSAIPAVTKALEGVEGISDLKVHVLEGIGTVEVSASNGSGLI</sequence>
<gene>
    <name evidence="1" type="ORF">CASFOL_025142</name>
</gene>
<protein>
    <submittedName>
        <fullName evidence="1">Uncharacterized protein</fullName>
    </submittedName>
</protein>
<reference evidence="2" key="1">
    <citation type="journal article" date="2024" name="IScience">
        <title>Strigolactones Initiate the Formation of Haustorium-like Structures in Castilleja.</title>
        <authorList>
            <person name="Buerger M."/>
            <person name="Peterson D."/>
            <person name="Chory J."/>
        </authorList>
    </citation>
    <scope>NUCLEOTIDE SEQUENCE [LARGE SCALE GENOMIC DNA]</scope>
</reference>
<name>A0ABD3CQB9_9LAMI</name>
<evidence type="ECO:0000313" key="1">
    <source>
        <dbReference type="EMBL" id="KAL3632158.1"/>
    </source>
</evidence>
<dbReference type="Proteomes" id="UP001632038">
    <property type="component" value="Unassembled WGS sequence"/>
</dbReference>